<evidence type="ECO:0000256" key="4">
    <source>
        <dbReference type="ARBA" id="ARBA00022840"/>
    </source>
</evidence>
<dbReference type="PANTHER" id="PTHR24221:SF654">
    <property type="entry name" value="ATP-BINDING CASSETTE SUB-FAMILY B MEMBER 6"/>
    <property type="match status" value="1"/>
</dbReference>
<dbReference type="AlphaFoldDB" id="A0A6N2RE24"/>
<keyword evidence="3" id="KW-0547">Nucleotide-binding</keyword>
<dbReference type="InterPro" id="IPR039421">
    <property type="entry name" value="Type_1_exporter"/>
</dbReference>
<dbReference type="GO" id="GO:0005886">
    <property type="term" value="C:plasma membrane"/>
    <property type="evidence" value="ECO:0007669"/>
    <property type="project" value="UniProtKB-SubCell"/>
</dbReference>
<dbReference type="Pfam" id="PF00005">
    <property type="entry name" value="ABC_tran"/>
    <property type="match status" value="1"/>
</dbReference>
<feature type="transmembrane region" description="Helical" evidence="7">
    <location>
        <begin position="34"/>
        <end position="55"/>
    </location>
</feature>
<evidence type="ECO:0000259" key="9">
    <source>
        <dbReference type="PROSITE" id="PS50929"/>
    </source>
</evidence>
<dbReference type="SUPFAM" id="SSF90123">
    <property type="entry name" value="ABC transporter transmembrane region"/>
    <property type="match status" value="1"/>
</dbReference>
<dbReference type="InterPro" id="IPR003593">
    <property type="entry name" value="AAA+_ATPase"/>
</dbReference>
<keyword evidence="5 7" id="KW-1133">Transmembrane helix</keyword>
<dbReference type="Pfam" id="PF00664">
    <property type="entry name" value="ABC_membrane"/>
    <property type="match status" value="1"/>
</dbReference>
<evidence type="ECO:0000256" key="5">
    <source>
        <dbReference type="ARBA" id="ARBA00022989"/>
    </source>
</evidence>
<evidence type="ECO:0000256" key="6">
    <source>
        <dbReference type="ARBA" id="ARBA00023136"/>
    </source>
</evidence>
<keyword evidence="10" id="KW-0378">Hydrolase</keyword>
<dbReference type="InterPro" id="IPR036640">
    <property type="entry name" value="ABC1_TM_sf"/>
</dbReference>
<evidence type="ECO:0000259" key="8">
    <source>
        <dbReference type="PROSITE" id="PS50893"/>
    </source>
</evidence>
<dbReference type="EMBL" id="CACRTG010000001">
    <property type="protein sequence ID" value="VYS78894.1"/>
    <property type="molecule type" value="Genomic_DNA"/>
</dbReference>
<feature type="domain" description="ABC transmembrane type-1" evidence="9">
    <location>
        <begin position="1"/>
        <end position="281"/>
    </location>
</feature>
<proteinExistence type="predicted"/>
<sequence>MLAVFSGLIAGSFILLALVSSCLLDIATGSREGSVWLQVLFLVMLILLQAVLNIASSNLRIRVTTKIEMRIKQGVFSMILKKQYQEVSKIHSGEILNRLTSDVDIVVGGVVSLIPQAISMLTKIVAGLFVLFSIDARFTGLVLLIGGLVCVFSRIYSRHFKYLHKEVQRTNGIVRSYMQECLENLIVIKSFVNEHSVGGKLDEFQKDNYKVRIKRNTISNLANTMVYVLFTAGYYAALAWGALQISVGAMTFGTLTAFLQIIQQIKAPFRNVSGLIPQYYSMQASAERLMELEAMTDEQAESKILDAQKFYKEFHAIVAEKVTFSYAGGEPVLENTFLRVQKGDLIAIVGESGIGKSTLMKLLLHLMPCDSGKLYFETECGKVEIDAGTRTVFSYVPQGNMIMSGTIRENITFCNPKVTDEEIQRAARAACIWDYIETLPNGLDTVLSERGEGLSMGQIQRIAIARAILDDAPILLLDECTASLDKETEWNVLQNLKKMNTKTIICVSHTAAGVQCCDRAVRIENRKFKEVDYE</sequence>
<gene>
    <name evidence="10" type="primary">lagD_1</name>
    <name evidence="10" type="ORF">CNLFYP112_00113</name>
</gene>
<keyword evidence="4 10" id="KW-0067">ATP-binding</keyword>
<name>A0A6N2RE24_9FIRM</name>
<dbReference type="PROSITE" id="PS50893">
    <property type="entry name" value="ABC_TRANSPORTER_2"/>
    <property type="match status" value="1"/>
</dbReference>
<dbReference type="Gene3D" id="1.20.1560.10">
    <property type="entry name" value="ABC transporter type 1, transmembrane domain"/>
    <property type="match status" value="1"/>
</dbReference>
<dbReference type="GO" id="GO:0005524">
    <property type="term" value="F:ATP binding"/>
    <property type="evidence" value="ECO:0007669"/>
    <property type="project" value="UniProtKB-KW"/>
</dbReference>
<dbReference type="GO" id="GO:0140359">
    <property type="term" value="F:ABC-type transporter activity"/>
    <property type="evidence" value="ECO:0007669"/>
    <property type="project" value="InterPro"/>
</dbReference>
<evidence type="ECO:0000256" key="3">
    <source>
        <dbReference type="ARBA" id="ARBA00022741"/>
    </source>
</evidence>
<dbReference type="CDD" id="cd07346">
    <property type="entry name" value="ABC_6TM_exporters"/>
    <property type="match status" value="1"/>
</dbReference>
<dbReference type="GO" id="GO:0016887">
    <property type="term" value="F:ATP hydrolysis activity"/>
    <property type="evidence" value="ECO:0007669"/>
    <property type="project" value="InterPro"/>
</dbReference>
<evidence type="ECO:0000256" key="7">
    <source>
        <dbReference type="SAM" id="Phobius"/>
    </source>
</evidence>
<feature type="domain" description="ABC transporter" evidence="8">
    <location>
        <begin position="317"/>
        <end position="533"/>
    </location>
</feature>
<dbReference type="SUPFAM" id="SSF52540">
    <property type="entry name" value="P-loop containing nucleoside triphosphate hydrolases"/>
    <property type="match status" value="1"/>
</dbReference>
<accession>A0A6N2RE24</accession>
<evidence type="ECO:0000313" key="10">
    <source>
        <dbReference type="EMBL" id="VYS78894.1"/>
    </source>
</evidence>
<comment type="subcellular location">
    <subcellularLocation>
        <location evidence="1">Cell membrane</location>
        <topology evidence="1">Multi-pass membrane protein</topology>
    </subcellularLocation>
</comment>
<dbReference type="InterPro" id="IPR011527">
    <property type="entry name" value="ABC1_TM_dom"/>
</dbReference>
<keyword evidence="6 7" id="KW-0472">Membrane</keyword>
<dbReference type="PANTHER" id="PTHR24221">
    <property type="entry name" value="ATP-BINDING CASSETTE SUB-FAMILY B"/>
    <property type="match status" value="1"/>
</dbReference>
<protein>
    <submittedName>
        <fullName evidence="10">Lactococcin-G-processing and transport ATP-binding protein LagD</fullName>
        <ecNumber evidence="10">3.4.22.-</ecNumber>
    </submittedName>
</protein>
<feature type="transmembrane region" description="Helical" evidence="7">
    <location>
        <begin position="105"/>
        <end position="132"/>
    </location>
</feature>
<dbReference type="Gene3D" id="3.40.50.300">
    <property type="entry name" value="P-loop containing nucleotide triphosphate hydrolases"/>
    <property type="match status" value="1"/>
</dbReference>
<feature type="transmembrane region" description="Helical" evidence="7">
    <location>
        <begin position="218"/>
        <end position="237"/>
    </location>
</feature>
<evidence type="ECO:0000256" key="1">
    <source>
        <dbReference type="ARBA" id="ARBA00004651"/>
    </source>
</evidence>
<keyword evidence="2 7" id="KW-0812">Transmembrane</keyword>
<dbReference type="InterPro" id="IPR027417">
    <property type="entry name" value="P-loop_NTPase"/>
</dbReference>
<organism evidence="10">
    <name type="scientific">[Clostridium] nexile</name>
    <dbReference type="NCBI Taxonomy" id="29361"/>
    <lineage>
        <taxon>Bacteria</taxon>
        <taxon>Bacillati</taxon>
        <taxon>Bacillota</taxon>
        <taxon>Clostridia</taxon>
        <taxon>Lachnospirales</taxon>
        <taxon>Lachnospiraceae</taxon>
        <taxon>Tyzzerella</taxon>
    </lineage>
</organism>
<dbReference type="EC" id="3.4.22.-" evidence="10"/>
<dbReference type="SMART" id="SM00382">
    <property type="entry name" value="AAA"/>
    <property type="match status" value="1"/>
</dbReference>
<evidence type="ECO:0000256" key="2">
    <source>
        <dbReference type="ARBA" id="ARBA00022692"/>
    </source>
</evidence>
<reference evidence="10" key="1">
    <citation type="submission" date="2019-11" db="EMBL/GenBank/DDBJ databases">
        <authorList>
            <person name="Feng L."/>
        </authorList>
    </citation>
    <scope>NUCLEOTIDE SEQUENCE</scope>
    <source>
        <strain evidence="10">CnexileLFYP112</strain>
    </source>
</reference>
<dbReference type="PROSITE" id="PS50929">
    <property type="entry name" value="ABC_TM1F"/>
    <property type="match status" value="1"/>
</dbReference>
<dbReference type="InterPro" id="IPR003439">
    <property type="entry name" value="ABC_transporter-like_ATP-bd"/>
</dbReference>
<feature type="transmembrane region" description="Helical" evidence="7">
    <location>
        <begin position="138"/>
        <end position="156"/>
    </location>
</feature>